<gene>
    <name evidence="2" type="ORF">J2X21_000986</name>
</gene>
<dbReference type="PANTHER" id="PTHR38834:SF3">
    <property type="entry name" value="SOLUTE-BINDING PROTEIN FAMILY 3_N-TERMINAL DOMAIN-CONTAINING PROTEIN"/>
    <property type="match status" value="1"/>
</dbReference>
<dbReference type="EMBL" id="JAVDXV010000002">
    <property type="protein sequence ID" value="MDR7331860.1"/>
    <property type="molecule type" value="Genomic_DNA"/>
</dbReference>
<sequence>MRRFLLSLAFVCGPATALGLNLVVFPNPGLFEVEADQSIGGRGAVLLHKLADVSGLTLNLQAMPIPRALSTGAATPGSCLVGMTRTPEREAQFQWAGPLASGALVVYARGDDTRLLQTPADLRGHGVVVQRDSAPAAWLRQQGITAQEVSQPVTALRMLQAGRIDFWLANELSAAPAIQAEGGNAIKAHLVVMRIDAYIACHPGTPAELTARLHQALQKMRRQGDLAHFGLK</sequence>
<dbReference type="SMART" id="SM00062">
    <property type="entry name" value="PBPb"/>
    <property type="match status" value="1"/>
</dbReference>
<reference evidence="2 3" key="1">
    <citation type="submission" date="2023-07" db="EMBL/GenBank/DDBJ databases">
        <title>Sorghum-associated microbial communities from plants grown in Nebraska, USA.</title>
        <authorList>
            <person name="Schachtman D."/>
        </authorList>
    </citation>
    <scope>NUCLEOTIDE SEQUENCE [LARGE SCALE GENOMIC DNA]</scope>
    <source>
        <strain evidence="2 3">BE316</strain>
    </source>
</reference>
<dbReference type="SUPFAM" id="SSF53850">
    <property type="entry name" value="Periplasmic binding protein-like II"/>
    <property type="match status" value="1"/>
</dbReference>
<accession>A0ABU2A3V1</accession>
<evidence type="ECO:0000313" key="3">
    <source>
        <dbReference type="Proteomes" id="UP001180825"/>
    </source>
</evidence>
<dbReference type="RefSeq" id="WP_310325638.1">
    <property type="nucleotide sequence ID" value="NZ_JAVDXV010000002.1"/>
</dbReference>
<proteinExistence type="predicted"/>
<dbReference type="Gene3D" id="3.40.190.10">
    <property type="entry name" value="Periplasmic binding protein-like II"/>
    <property type="match status" value="2"/>
</dbReference>
<keyword evidence="3" id="KW-1185">Reference proteome</keyword>
<evidence type="ECO:0000259" key="1">
    <source>
        <dbReference type="SMART" id="SM00062"/>
    </source>
</evidence>
<name>A0ABU2A3V1_9BURK</name>
<protein>
    <submittedName>
        <fullName evidence="2">ABC-type amino acid transport substrate-binding protein</fullName>
    </submittedName>
</protein>
<feature type="domain" description="Solute-binding protein family 3/N-terminal" evidence="1">
    <location>
        <begin position="21"/>
        <end position="232"/>
    </location>
</feature>
<evidence type="ECO:0000313" key="2">
    <source>
        <dbReference type="EMBL" id="MDR7331860.1"/>
    </source>
</evidence>
<comment type="caution">
    <text evidence="2">The sequence shown here is derived from an EMBL/GenBank/DDBJ whole genome shotgun (WGS) entry which is preliminary data.</text>
</comment>
<organism evidence="2 3">
    <name type="scientific">Roseateles asaccharophilus</name>
    <dbReference type="NCBI Taxonomy" id="582607"/>
    <lineage>
        <taxon>Bacteria</taxon>
        <taxon>Pseudomonadati</taxon>
        <taxon>Pseudomonadota</taxon>
        <taxon>Betaproteobacteria</taxon>
        <taxon>Burkholderiales</taxon>
        <taxon>Sphaerotilaceae</taxon>
        <taxon>Roseateles</taxon>
    </lineage>
</organism>
<dbReference type="InterPro" id="IPR001638">
    <property type="entry name" value="Solute-binding_3/MltF_N"/>
</dbReference>
<dbReference type="Proteomes" id="UP001180825">
    <property type="component" value="Unassembled WGS sequence"/>
</dbReference>
<dbReference type="PANTHER" id="PTHR38834">
    <property type="entry name" value="PERIPLASMIC SUBSTRATE BINDING PROTEIN FAMILY 3"/>
    <property type="match status" value="1"/>
</dbReference>